<accession>J9H019</accession>
<protein>
    <submittedName>
        <fullName evidence="1">Uncharacterized protein</fullName>
    </submittedName>
</protein>
<name>J9H019_9ZZZZ</name>
<organism evidence="1">
    <name type="scientific">gut metagenome</name>
    <dbReference type="NCBI Taxonomy" id="749906"/>
    <lineage>
        <taxon>unclassified sequences</taxon>
        <taxon>metagenomes</taxon>
        <taxon>organismal metagenomes</taxon>
    </lineage>
</organism>
<gene>
    <name evidence="1" type="ORF">EVA_02944</name>
</gene>
<evidence type="ECO:0000313" key="1">
    <source>
        <dbReference type="EMBL" id="EJX08948.1"/>
    </source>
</evidence>
<reference evidence="1" key="1">
    <citation type="journal article" date="2012" name="PLoS ONE">
        <title>Gene sets for utilization of primary and secondary nutrition supplies in the distal gut of endangered iberian lynx.</title>
        <authorList>
            <person name="Alcaide M."/>
            <person name="Messina E."/>
            <person name="Richter M."/>
            <person name="Bargiela R."/>
            <person name="Peplies J."/>
            <person name="Huws S.A."/>
            <person name="Newbold C.J."/>
            <person name="Golyshin P.N."/>
            <person name="Simon M.A."/>
            <person name="Lopez G."/>
            <person name="Yakimov M.M."/>
            <person name="Ferrer M."/>
        </authorList>
    </citation>
    <scope>NUCLEOTIDE SEQUENCE</scope>
</reference>
<comment type="caution">
    <text evidence="1">The sequence shown here is derived from an EMBL/GenBank/DDBJ whole genome shotgun (WGS) entry which is preliminary data.</text>
</comment>
<proteinExistence type="predicted"/>
<dbReference type="EMBL" id="AMCI01000500">
    <property type="protein sequence ID" value="EJX08948.1"/>
    <property type="molecule type" value="Genomic_DNA"/>
</dbReference>
<sequence length="53" mass="6507">MEPPKINRNRSERNHYFRRRTIKIFRYVVVKFKIHDNISIAVFLVMRLFGVVT</sequence>
<dbReference type="AlphaFoldDB" id="J9H019"/>